<name>A0A6I8NXF7_ORNAN</name>
<organism evidence="4 5">
    <name type="scientific">Ornithorhynchus anatinus</name>
    <name type="common">Duckbill platypus</name>
    <dbReference type="NCBI Taxonomy" id="9258"/>
    <lineage>
        <taxon>Eukaryota</taxon>
        <taxon>Metazoa</taxon>
        <taxon>Chordata</taxon>
        <taxon>Craniata</taxon>
        <taxon>Vertebrata</taxon>
        <taxon>Euteleostomi</taxon>
        <taxon>Mammalia</taxon>
        <taxon>Monotremata</taxon>
        <taxon>Ornithorhynchidae</taxon>
        <taxon>Ornithorhynchus</taxon>
    </lineage>
</organism>
<dbReference type="InterPro" id="IPR036457">
    <property type="entry name" value="PPM-type-like_dom_sf"/>
</dbReference>
<dbReference type="SUPFAM" id="SSF81606">
    <property type="entry name" value="PP2C-like"/>
    <property type="match status" value="1"/>
</dbReference>
<dbReference type="Gene3D" id="3.60.40.10">
    <property type="entry name" value="PPM-type phosphatase domain"/>
    <property type="match status" value="1"/>
</dbReference>
<dbReference type="Bgee" id="ENSOANG00000004988">
    <property type="expression patterns" value="Expressed in testis and 2 other cell types or tissues"/>
</dbReference>
<reference evidence="4" key="1">
    <citation type="submission" date="2025-08" db="UniProtKB">
        <authorList>
            <consortium name="Ensembl"/>
        </authorList>
    </citation>
    <scope>IDENTIFICATION</scope>
    <source>
        <strain evidence="4">Glennie</strain>
    </source>
</reference>
<dbReference type="GO" id="GO:0007165">
    <property type="term" value="P:signal transduction"/>
    <property type="evidence" value="ECO:0000318"/>
    <property type="project" value="GO_Central"/>
</dbReference>
<reference evidence="4" key="2">
    <citation type="submission" date="2025-09" db="UniProtKB">
        <authorList>
            <consortium name="Ensembl"/>
        </authorList>
    </citation>
    <scope>IDENTIFICATION</scope>
    <source>
        <strain evidence="4">Glennie</strain>
    </source>
</reference>
<dbReference type="GO" id="GO:0005737">
    <property type="term" value="C:cytoplasm"/>
    <property type="evidence" value="ECO:0000318"/>
    <property type="project" value="GO_Central"/>
</dbReference>
<dbReference type="GeneTree" id="ENSGT00390000017863"/>
<dbReference type="CTD" id="151649"/>
<evidence type="ECO:0000313" key="4">
    <source>
        <dbReference type="Ensembl" id="ENSOANP00000046035.1"/>
    </source>
</evidence>
<dbReference type="KEGG" id="oaa:100077038"/>
<protein>
    <submittedName>
        <fullName evidence="4">Protein phosphatase 2C like domain containing 1</fullName>
    </submittedName>
</protein>
<dbReference type="GO" id="GO:0043409">
    <property type="term" value="P:negative regulation of MAPK cascade"/>
    <property type="evidence" value="ECO:0000318"/>
    <property type="project" value="GO_Central"/>
</dbReference>
<dbReference type="GO" id="GO:0005634">
    <property type="term" value="C:nucleus"/>
    <property type="evidence" value="ECO:0000318"/>
    <property type="project" value="GO_Central"/>
</dbReference>
<dbReference type="RefSeq" id="XP_001508325.2">
    <property type="nucleotide sequence ID" value="XM_001508275.5"/>
</dbReference>
<feature type="region of interest" description="Disordered" evidence="2">
    <location>
        <begin position="600"/>
        <end position="624"/>
    </location>
</feature>
<dbReference type="InterPro" id="IPR015655">
    <property type="entry name" value="PP2C"/>
</dbReference>
<feature type="compositionally biased region" description="Basic and acidic residues" evidence="2">
    <location>
        <begin position="533"/>
        <end position="546"/>
    </location>
</feature>
<evidence type="ECO:0000256" key="1">
    <source>
        <dbReference type="ARBA" id="ARBA00006702"/>
    </source>
</evidence>
<evidence type="ECO:0000313" key="5">
    <source>
        <dbReference type="Proteomes" id="UP000002279"/>
    </source>
</evidence>
<dbReference type="PANTHER" id="PTHR13832:SF837">
    <property type="entry name" value="PROTEIN PHOSPHATASE 2C-LIKE DOMAIN-CONTAINING PROTEIN 1"/>
    <property type="match status" value="1"/>
</dbReference>
<dbReference type="SMART" id="SM00332">
    <property type="entry name" value="PP2Cc"/>
    <property type="match status" value="1"/>
</dbReference>
<dbReference type="PANTHER" id="PTHR13832">
    <property type="entry name" value="PROTEIN PHOSPHATASE 2C"/>
    <property type="match status" value="1"/>
</dbReference>
<sequence>MHDTGSRVIWKPDLVSVAVIPRITGDENEDQRRDSEVPGNVDQEIKFPCSVCKQDTCPSDFFYHKKLHKAMATMGFQWSKGRRPDRKTLTLQRQCLLSKLMEASLFNQKIRQSIDSSYELLKKRKESESFNILPSVVESSVHLREINNPLIHAVAICEDRNSPWRVDMEDTFIILDNYGNRSNVCFFGLFDGHHGAVAANTARKELPILLLDQLSKFDSSYQMTKEDQQMIDSFDTVITAEFRKLEDIFSSEVGRRESLKKSGYEWLHKAFAKSFWRMDRLLRLGRKEVSRVRWSGCSCVICLLESNRVKDDTAAVSISSKVEEKSTDFYEDLICSQSEQECKSINGVLHIANTGNVHAVLCRNGRSYCLTKEHSTRSLSERRRILGAGGSISPNEPTGLTEGIIKTTRGLGHHGNPKFKKSFIPVPQTISVPIDNLCQVLILATNGLWEVLDKNEVMALALTMLGTYEETYDLLQQERIQASKSQLSEFPALYLSSNDSINNSHPDENIKLLYFDRTAFPHKRPATSSVSSRDSKIRQPGEDDQHFQSLDPAQHVSEGLRKSTVAKPSSSHTVEPPVSRQATHSPNADDFYLEMRHLERDSRQETDEELSLPSNMTHSSTGQKETELKSFYDEAAEYISKQLVKVALTAGSRDNITVLVALLRGCESLLKHPRI</sequence>
<dbReference type="Pfam" id="PF00481">
    <property type="entry name" value="PP2C"/>
    <property type="match status" value="2"/>
</dbReference>
<keyword evidence="5" id="KW-1185">Reference proteome</keyword>
<feature type="domain" description="PPM-type phosphatase" evidence="3">
    <location>
        <begin position="153"/>
        <end position="663"/>
    </location>
</feature>
<feature type="region of interest" description="Disordered" evidence="2">
    <location>
        <begin position="523"/>
        <end position="587"/>
    </location>
</feature>
<evidence type="ECO:0000256" key="2">
    <source>
        <dbReference type="SAM" id="MobiDB-lite"/>
    </source>
</evidence>
<proteinExistence type="inferred from homology"/>
<dbReference type="CDD" id="cd00143">
    <property type="entry name" value="PP2Cc"/>
    <property type="match status" value="1"/>
</dbReference>
<dbReference type="AlphaFoldDB" id="A0A6I8NXF7"/>
<comment type="similarity">
    <text evidence="1">Belongs to the PP2C family.</text>
</comment>
<dbReference type="PROSITE" id="PS51746">
    <property type="entry name" value="PPM_2"/>
    <property type="match status" value="1"/>
</dbReference>
<dbReference type="OMA" id="NFYEGAA"/>
<evidence type="ECO:0000259" key="3">
    <source>
        <dbReference type="PROSITE" id="PS51746"/>
    </source>
</evidence>
<dbReference type="Ensembl" id="ENSOANT00000060773.1">
    <property type="protein sequence ID" value="ENSOANP00000046035.1"/>
    <property type="gene ID" value="ENSOANG00000004988.3"/>
</dbReference>
<dbReference type="FunCoup" id="A0A6I8NXF7">
    <property type="interactions" value="15"/>
</dbReference>
<feature type="compositionally biased region" description="Polar residues" evidence="2">
    <location>
        <begin position="612"/>
        <end position="623"/>
    </location>
</feature>
<dbReference type="InParanoid" id="A0A6I8NXF7"/>
<dbReference type="GeneID" id="100077038"/>
<dbReference type="OrthoDB" id="343114at2759"/>
<dbReference type="Proteomes" id="UP000002279">
    <property type="component" value="Unplaced"/>
</dbReference>
<dbReference type="InterPro" id="IPR001932">
    <property type="entry name" value="PPM-type_phosphatase-like_dom"/>
</dbReference>
<accession>A0A6I8NXF7</accession>
<dbReference type="GO" id="GO:0004722">
    <property type="term" value="F:protein serine/threonine phosphatase activity"/>
    <property type="evidence" value="ECO:0000318"/>
    <property type="project" value="GO_Central"/>
</dbReference>
<gene>
    <name evidence="4" type="primary">PP2D1</name>
</gene>